<dbReference type="GO" id="GO:0072686">
    <property type="term" value="C:mitotic spindle"/>
    <property type="evidence" value="ECO:0007669"/>
    <property type="project" value="TreeGrafter"/>
</dbReference>
<dbReference type="AlphaFoldDB" id="A0A1J7IL00"/>
<dbReference type="InParanoid" id="A0A1J7IL00"/>
<dbReference type="Gene3D" id="3.30.457.60">
    <property type="match status" value="1"/>
</dbReference>
<feature type="compositionally biased region" description="Polar residues" evidence="9">
    <location>
        <begin position="70"/>
        <end position="95"/>
    </location>
</feature>
<feature type="compositionally biased region" description="Basic and acidic residues" evidence="9">
    <location>
        <begin position="129"/>
        <end position="145"/>
    </location>
</feature>
<keyword evidence="4" id="KW-0132">Cell division</keyword>
<dbReference type="Pfam" id="PF05557">
    <property type="entry name" value="MAD"/>
    <property type="match status" value="1"/>
</dbReference>
<dbReference type="GO" id="GO:0007094">
    <property type="term" value="P:mitotic spindle assembly checkpoint signaling"/>
    <property type="evidence" value="ECO:0007669"/>
    <property type="project" value="InterPro"/>
</dbReference>
<comment type="similarity">
    <text evidence="2">Belongs to the MAD1 family.</text>
</comment>
<dbReference type="Proteomes" id="UP000182658">
    <property type="component" value="Unassembled WGS sequence"/>
</dbReference>
<feature type="compositionally biased region" description="Basic and acidic residues" evidence="9">
    <location>
        <begin position="577"/>
        <end position="586"/>
    </location>
</feature>
<dbReference type="GO" id="GO:0051301">
    <property type="term" value="P:cell division"/>
    <property type="evidence" value="ECO:0007669"/>
    <property type="project" value="UniProtKB-KW"/>
</dbReference>
<evidence type="ECO:0000313" key="11">
    <source>
        <dbReference type="Proteomes" id="UP000182658"/>
    </source>
</evidence>
<organism evidence="10 11">
    <name type="scientific">Coniochaeta ligniaria NRRL 30616</name>
    <dbReference type="NCBI Taxonomy" id="1408157"/>
    <lineage>
        <taxon>Eukaryota</taxon>
        <taxon>Fungi</taxon>
        <taxon>Dikarya</taxon>
        <taxon>Ascomycota</taxon>
        <taxon>Pezizomycotina</taxon>
        <taxon>Sordariomycetes</taxon>
        <taxon>Sordariomycetidae</taxon>
        <taxon>Coniochaetales</taxon>
        <taxon>Coniochaetaceae</taxon>
        <taxon>Coniochaeta</taxon>
    </lineage>
</organism>
<dbReference type="GO" id="GO:0005635">
    <property type="term" value="C:nuclear envelope"/>
    <property type="evidence" value="ECO:0007669"/>
    <property type="project" value="TreeGrafter"/>
</dbReference>
<keyword evidence="7" id="KW-0131">Cell cycle</keyword>
<evidence type="ECO:0000313" key="10">
    <source>
        <dbReference type="EMBL" id="OIW28239.1"/>
    </source>
</evidence>
<keyword evidence="5" id="KW-0498">Mitosis</keyword>
<dbReference type="InterPro" id="IPR008672">
    <property type="entry name" value="Mad1"/>
</dbReference>
<dbReference type="GO" id="GO:0051315">
    <property type="term" value="P:attachment of mitotic spindle microtubules to kinetochore"/>
    <property type="evidence" value="ECO:0007669"/>
    <property type="project" value="TreeGrafter"/>
</dbReference>
<feature type="region of interest" description="Disordered" evidence="9">
    <location>
        <begin position="1"/>
        <end position="37"/>
    </location>
</feature>
<reference evidence="10 11" key="1">
    <citation type="submission" date="2016-10" db="EMBL/GenBank/DDBJ databases">
        <title>Draft genome sequence of Coniochaeta ligniaria NRRL30616, a lignocellulolytic fungus for bioabatement of inhibitors in plant biomass hydrolysates.</title>
        <authorList>
            <consortium name="DOE Joint Genome Institute"/>
            <person name="Jimenez D.J."/>
            <person name="Hector R.E."/>
            <person name="Riley R."/>
            <person name="Sun H."/>
            <person name="Grigoriev I.V."/>
            <person name="Van Elsas J.D."/>
            <person name="Nichols N.N."/>
        </authorList>
    </citation>
    <scope>NUCLEOTIDE SEQUENCE [LARGE SCALE GENOMIC DNA]</scope>
    <source>
        <strain evidence="10 11">NRRL 30616</strain>
    </source>
</reference>
<dbReference type="FunCoup" id="A0A1J7IL00">
    <property type="interactions" value="266"/>
</dbReference>
<name>A0A1J7IL00_9PEZI</name>
<dbReference type="PANTHER" id="PTHR23168">
    <property type="entry name" value="MITOTIC SPINDLE ASSEMBLY CHECKPOINT PROTEIN MAD1 MITOTIC ARREST DEFICIENT-LIKE PROTEIN 1"/>
    <property type="match status" value="1"/>
</dbReference>
<feature type="coiled-coil region" evidence="8">
    <location>
        <begin position="455"/>
        <end position="482"/>
    </location>
</feature>
<keyword evidence="11" id="KW-1185">Reference proteome</keyword>
<evidence type="ECO:0000256" key="3">
    <source>
        <dbReference type="ARBA" id="ARBA00022019"/>
    </source>
</evidence>
<evidence type="ECO:0000256" key="6">
    <source>
        <dbReference type="ARBA" id="ARBA00023242"/>
    </source>
</evidence>
<keyword evidence="6" id="KW-0539">Nucleus</keyword>
<dbReference type="PANTHER" id="PTHR23168:SF0">
    <property type="entry name" value="MITOTIC SPINDLE ASSEMBLY CHECKPOINT PROTEIN MAD1"/>
    <property type="match status" value="1"/>
</dbReference>
<feature type="coiled-coil region" evidence="8">
    <location>
        <begin position="360"/>
        <end position="404"/>
    </location>
</feature>
<evidence type="ECO:0000256" key="2">
    <source>
        <dbReference type="ARBA" id="ARBA00008029"/>
    </source>
</evidence>
<feature type="region of interest" description="Disordered" evidence="9">
    <location>
        <begin position="70"/>
        <end position="145"/>
    </location>
</feature>
<gene>
    <name evidence="10" type="ORF">CONLIGDRAFT_577354</name>
</gene>
<evidence type="ECO:0000256" key="5">
    <source>
        <dbReference type="ARBA" id="ARBA00022776"/>
    </source>
</evidence>
<feature type="coiled-coil region" evidence="8">
    <location>
        <begin position="150"/>
        <end position="301"/>
    </location>
</feature>
<evidence type="ECO:0000256" key="8">
    <source>
        <dbReference type="SAM" id="Coils"/>
    </source>
</evidence>
<proteinExistence type="inferred from homology"/>
<evidence type="ECO:0000256" key="7">
    <source>
        <dbReference type="ARBA" id="ARBA00023306"/>
    </source>
</evidence>
<dbReference type="EMBL" id="KV875098">
    <property type="protein sequence ID" value="OIW28239.1"/>
    <property type="molecule type" value="Genomic_DNA"/>
</dbReference>
<feature type="compositionally biased region" description="Low complexity" evidence="9">
    <location>
        <begin position="556"/>
        <end position="573"/>
    </location>
</feature>
<sequence>MRGHTPQGDPPGSARRPSAGQAAHNPRASFGGFSRPQTSLRESRVRFFVSKHALIVPLCQLTNMRASTNQPSYNLFTGETNNTNPTGHPQPNRRPSVSGRHSILTGGAQAGDMSPPPGRPRAPSNFSRESSKENHAPPDAEEYETQRRRIEELRAEVGTLSYAMRNLEQERDMLVLEKDNEVREARRKADEDFKARQAVEAEKARVLRQAEAVAGEMEALRAEGESARREVEKRAREAEEEARLLREQLEDLAGAKDEAARLADREVKDVQAQLLVVRRTVEEMEQEANARNAALHEAQGQLAKRDGTVERLEGEVLRLKAQTGDAETMAVIQRELADQVAHIRSLEATSREQLVELKHLRQIHRAVEVVEEEKRSLQRKLDAAESIELELQEERRQRQRLEDEHRAWASYLRSESSADSPIEFDSPVDLARALVEERLNSASLVQKIGEIQPEIADRDNIIKTLEQEIVALKEQLEKARTASASSGADKGRIRIERQRTLALKEVEYLRAQLKTFDSEDVTYQPDNFDHKKQDRIQELEDLVDKYKEEVQNLQTELTSLESATTSPTAAPLAGTKRPREDDADLSEHNEQLGQLARKNRKLQDELSELQSAHRLLQTEHKVSQEQLKSLQAQSRTRILSLRSNPTSDFEAVKTSTLAALKLENAELLAHIQRQPTLFATVPASQLAAAQREIADAKAETASSQKSARRLKEVWAAKSAEFKEAIFSTLGWTVTFIPNGKMRVESVYCPSVTDEHENSIVFDGEKGTMKVGGGPRSAFAQKIGDNIKFWVRERGCVPCFLAALTLEFYEEHTRAARPS</sequence>
<evidence type="ECO:0000256" key="1">
    <source>
        <dbReference type="ARBA" id="ARBA00004123"/>
    </source>
</evidence>
<protein>
    <recommendedName>
        <fullName evidence="3">Spindle assembly checkpoint component MAD1</fullName>
    </recommendedName>
</protein>
<comment type="subcellular location">
    <subcellularLocation>
        <location evidence="1">Nucleus</location>
    </subcellularLocation>
</comment>
<dbReference type="GO" id="GO:0000776">
    <property type="term" value="C:kinetochore"/>
    <property type="evidence" value="ECO:0007669"/>
    <property type="project" value="TreeGrafter"/>
</dbReference>
<keyword evidence="8" id="KW-0175">Coiled coil</keyword>
<dbReference type="STRING" id="1408157.A0A1J7IL00"/>
<feature type="region of interest" description="Disordered" evidence="9">
    <location>
        <begin position="556"/>
        <end position="586"/>
    </location>
</feature>
<dbReference type="Gene3D" id="6.10.250.90">
    <property type="match status" value="1"/>
</dbReference>
<evidence type="ECO:0000256" key="4">
    <source>
        <dbReference type="ARBA" id="ARBA00022618"/>
    </source>
</evidence>
<dbReference type="OrthoDB" id="331602at2759"/>
<evidence type="ECO:0000256" key="9">
    <source>
        <dbReference type="SAM" id="MobiDB-lite"/>
    </source>
</evidence>
<accession>A0A1J7IL00</accession>